<comment type="caution">
    <text evidence="1">The sequence shown here is derived from an EMBL/GenBank/DDBJ whole genome shotgun (WGS) entry which is preliminary data.</text>
</comment>
<protein>
    <submittedName>
        <fullName evidence="1">Uncharacterized protein</fullName>
    </submittedName>
</protein>
<gene>
    <name evidence="1" type="ORF">JOF57_004744</name>
</gene>
<organism evidence="1 2">
    <name type="scientific">Mycolicibacterium lutetiense</name>
    <dbReference type="NCBI Taxonomy" id="1641992"/>
    <lineage>
        <taxon>Bacteria</taxon>
        <taxon>Bacillati</taxon>
        <taxon>Actinomycetota</taxon>
        <taxon>Actinomycetes</taxon>
        <taxon>Mycobacteriales</taxon>
        <taxon>Mycobacteriaceae</taxon>
        <taxon>Mycolicibacterium</taxon>
    </lineage>
</organism>
<dbReference type="EMBL" id="JAGIOP010000002">
    <property type="protein sequence ID" value="MBP2454831.1"/>
    <property type="molecule type" value="Genomic_DNA"/>
</dbReference>
<proteinExistence type="predicted"/>
<evidence type="ECO:0000313" key="2">
    <source>
        <dbReference type="Proteomes" id="UP000694460"/>
    </source>
</evidence>
<keyword evidence="2" id="KW-1185">Reference proteome</keyword>
<sequence>MSDDHGFDPDLDLDSLEGQAEAFRQARQAIDAIGRVDGVSDNGLVRAWVNASGDLVDIDLADDTQYRIVIG</sequence>
<accession>A0ABS5A091</accession>
<dbReference type="RefSeq" id="WP_209920652.1">
    <property type="nucleotide sequence ID" value="NZ_JAGIOP010000002.1"/>
</dbReference>
<reference evidence="1 2" key="1">
    <citation type="submission" date="2021-03" db="EMBL/GenBank/DDBJ databases">
        <title>Sequencing the genomes of 1000 actinobacteria strains.</title>
        <authorList>
            <person name="Klenk H.-P."/>
        </authorList>
    </citation>
    <scope>NUCLEOTIDE SEQUENCE [LARGE SCALE GENOMIC DNA]</scope>
    <source>
        <strain evidence="1 2">DSM 46713</strain>
    </source>
</reference>
<name>A0ABS5A091_9MYCO</name>
<evidence type="ECO:0000313" key="1">
    <source>
        <dbReference type="EMBL" id="MBP2454831.1"/>
    </source>
</evidence>
<dbReference type="Proteomes" id="UP000694460">
    <property type="component" value="Unassembled WGS sequence"/>
</dbReference>